<accession>A0AAJ2H4B7</accession>
<feature type="non-terminal residue" evidence="1">
    <location>
        <position position="1"/>
    </location>
</feature>
<dbReference type="InterPro" id="IPR019658">
    <property type="entry name" value="DUF2515"/>
</dbReference>
<organism evidence="1 2">
    <name type="scientific">Rhizobium hidalgonense</name>
    <dbReference type="NCBI Taxonomy" id="1538159"/>
    <lineage>
        <taxon>Bacteria</taxon>
        <taxon>Pseudomonadati</taxon>
        <taxon>Pseudomonadota</taxon>
        <taxon>Alphaproteobacteria</taxon>
        <taxon>Hyphomicrobiales</taxon>
        <taxon>Rhizobiaceae</taxon>
        <taxon>Rhizobium/Agrobacterium group</taxon>
        <taxon>Rhizobium</taxon>
    </lineage>
</organism>
<gene>
    <name evidence="1" type="ORF">RJJ65_38560</name>
</gene>
<evidence type="ECO:0000313" key="2">
    <source>
        <dbReference type="Proteomes" id="UP001268610"/>
    </source>
</evidence>
<dbReference type="EMBL" id="JAVLSF010000827">
    <property type="protein sequence ID" value="MDR9778448.1"/>
    <property type="molecule type" value="Genomic_DNA"/>
</dbReference>
<dbReference type="RefSeq" id="WP_310866504.1">
    <property type="nucleotide sequence ID" value="NZ_JAVLSF010000827.1"/>
</dbReference>
<dbReference type="AlphaFoldDB" id="A0AAJ2H4B7"/>
<reference evidence="1" key="1">
    <citation type="submission" date="2023-04" db="EMBL/GenBank/DDBJ databases">
        <title>Genomic characterization of faba bean (Vicia faba) microsymbionts in Mexican soils.</title>
        <authorList>
            <person name="Rivera Orduna F.N."/>
            <person name="Guevara-Luna J."/>
            <person name="Yan J."/>
            <person name="Arroyo-Herrera I."/>
            <person name="Li Y."/>
            <person name="Vasquez-Murrieta M.S."/>
            <person name="Wang E.T."/>
        </authorList>
    </citation>
    <scope>NUCLEOTIDE SEQUENCE</scope>
    <source>
        <strain evidence="1">CH26</strain>
    </source>
</reference>
<name>A0AAJ2H4B7_9HYPH</name>
<sequence length="104" mass="11829">TLVLSSDYDADMVRANKQGQYTGRNAKELSELPKTVYSEPLEDTKVEDEDSRMKWIQKAAEKYHRLMQNEKGRAFLEKELAIIATWGNSQADFKVGSDSNDGKI</sequence>
<dbReference type="Proteomes" id="UP001268610">
    <property type="component" value="Unassembled WGS sequence"/>
</dbReference>
<protein>
    <submittedName>
        <fullName evidence="1">Uncharacterized protein</fullName>
    </submittedName>
</protein>
<comment type="caution">
    <text evidence="1">The sequence shown here is derived from an EMBL/GenBank/DDBJ whole genome shotgun (WGS) entry which is preliminary data.</text>
</comment>
<evidence type="ECO:0000313" key="1">
    <source>
        <dbReference type="EMBL" id="MDR9778448.1"/>
    </source>
</evidence>
<dbReference type="Pfam" id="PF10720">
    <property type="entry name" value="DUF2515"/>
    <property type="match status" value="1"/>
</dbReference>
<proteinExistence type="predicted"/>